<reference evidence="8 9" key="1">
    <citation type="submission" date="2018-07" db="EMBL/GenBank/DDBJ databases">
        <title>Draft Genome Assemblies for Five Robust Yarrowia lipolytica Strains Exhibiting High Lipid Production and Pentose Sugar Utilization and Sugar Alcohol Secretion from Undetoxified Lignocellulosic Biomass Hydrolysates.</title>
        <authorList>
            <consortium name="DOE Joint Genome Institute"/>
            <person name="Walker C."/>
            <person name="Ryu S."/>
            <person name="Na H."/>
            <person name="Zane M."/>
            <person name="LaButti K."/>
            <person name="Lipzen A."/>
            <person name="Haridas S."/>
            <person name="Barry K."/>
            <person name="Grigoriev I.V."/>
            <person name="Quarterman J."/>
            <person name="Slininger P."/>
            <person name="Dien B."/>
            <person name="Trinh C.T."/>
        </authorList>
    </citation>
    <scope>NUCLEOTIDE SEQUENCE [LARGE SCALE GENOMIC DNA]</scope>
    <source>
        <strain evidence="8 9">YB392</strain>
    </source>
</reference>
<dbReference type="GO" id="GO:0016020">
    <property type="term" value="C:membrane"/>
    <property type="evidence" value="ECO:0007669"/>
    <property type="project" value="TreeGrafter"/>
</dbReference>
<keyword evidence="7" id="KW-1133">Transmembrane helix</keyword>
<accession>A0A371C1H6</accession>
<feature type="compositionally biased region" description="Polar residues" evidence="6">
    <location>
        <begin position="583"/>
        <end position="611"/>
    </location>
</feature>
<dbReference type="Gene3D" id="3.30.420.150">
    <property type="entry name" value="Exopolyphosphatase. Domain 2"/>
    <property type="match status" value="1"/>
</dbReference>
<dbReference type="PANTHER" id="PTHR11782">
    <property type="entry name" value="ADENOSINE/GUANOSINE DIPHOSPHATASE"/>
    <property type="match status" value="1"/>
</dbReference>
<feature type="active site" description="Proton acceptor" evidence="3">
    <location>
        <position position="155"/>
    </location>
</feature>
<dbReference type="InterPro" id="IPR000407">
    <property type="entry name" value="GDA1_CD39_NTPase"/>
</dbReference>
<keyword evidence="2 5" id="KW-0378">Hydrolase</keyword>
<dbReference type="GO" id="GO:0005794">
    <property type="term" value="C:Golgi apparatus"/>
    <property type="evidence" value="ECO:0007669"/>
    <property type="project" value="TreeGrafter"/>
</dbReference>
<dbReference type="PANTHER" id="PTHR11782:SF121">
    <property type="entry name" value="NUCLEOSIDE-DIPHOSPHATASE MIG-23"/>
    <property type="match status" value="1"/>
</dbReference>
<sequence length="636" mass="70038">MAPSKRRYGVVVDAGSSGSRVFIYSWEDALLQQKNLGQLSLLEQNSVTKLHSEKEWKKKIFPGVSSFAGRSRDELWSEHVKPLVDHVMDHVPKSAIPSTPIFFLATAGMRLLDEPVREHLLNTVCELLATNTGFYLGAGGCAKRPNVEIIDGEVEGLYGWLGLNYLAGSLVSKVEGLKSRDLRLPLGESQDLASLQSRDELADVKNPHDESRLSESSTLGFMDMGGASAQIAFVPNATETARHLDDLYQVRLRSVNGQLQEWNVFVSTWLGFGANEARRRYLETLPAVEGIISDPCLMKGLTMNYGDFKVIGGGDFSACMANASPLLMKHLPCTDHPCLFNGVHAPALDFSMTKFIGISEYWYTSADIFGLREEDYNFHVFSHKTQEYCSRDWDDIVAESEEGGFNKISRDKLQVACFKATWVLTILHEGFGVPIGPMIGEESEDPTDTPFVSPFKSLETFDDQELSWTLGKMVLYSSSQVPPAKNSDDREVGVGYVPSMLDGSTIVIPGGEGRTSEDIGFLSLPLVFLLVIAFGVVYFLLGKTKVTGGIINQLSRLTQRLRWKKTLESVDLESGPVVPPTCRSSSALDLSEMRSNTPRLQTSQSSINIPTTGRFKGLGMNSRAPSRSSSATRLAE</sequence>
<dbReference type="VEuPathDB" id="FungiDB:YALI0_C19712g"/>
<dbReference type="Gene3D" id="3.30.420.40">
    <property type="match status" value="1"/>
</dbReference>
<evidence type="ECO:0000256" key="3">
    <source>
        <dbReference type="PIRSR" id="PIRSR600407-1"/>
    </source>
</evidence>
<proteinExistence type="inferred from homology"/>
<dbReference type="GO" id="GO:0006256">
    <property type="term" value="P:UDP catabolic process"/>
    <property type="evidence" value="ECO:0007669"/>
    <property type="project" value="TreeGrafter"/>
</dbReference>
<evidence type="ECO:0000256" key="1">
    <source>
        <dbReference type="ARBA" id="ARBA00009283"/>
    </source>
</evidence>
<keyword evidence="7" id="KW-0472">Membrane</keyword>
<organism evidence="8 9">
    <name type="scientific">Yarrowia lipolytica</name>
    <name type="common">Candida lipolytica</name>
    <dbReference type="NCBI Taxonomy" id="4952"/>
    <lineage>
        <taxon>Eukaryota</taxon>
        <taxon>Fungi</taxon>
        <taxon>Dikarya</taxon>
        <taxon>Ascomycota</taxon>
        <taxon>Saccharomycotina</taxon>
        <taxon>Dipodascomycetes</taxon>
        <taxon>Dipodascales</taxon>
        <taxon>Dipodascales incertae sedis</taxon>
        <taxon>Yarrowia</taxon>
    </lineage>
</organism>
<keyword evidence="4" id="KW-0067">ATP-binding</keyword>
<evidence type="ECO:0000313" key="9">
    <source>
        <dbReference type="Proteomes" id="UP000256601"/>
    </source>
</evidence>
<evidence type="ECO:0000256" key="7">
    <source>
        <dbReference type="SAM" id="Phobius"/>
    </source>
</evidence>
<dbReference type="GO" id="GO:0004382">
    <property type="term" value="F:GDP phosphatase activity"/>
    <property type="evidence" value="ECO:0007669"/>
    <property type="project" value="TreeGrafter"/>
</dbReference>
<dbReference type="EMBL" id="KZ859045">
    <property type="protein sequence ID" value="RDW24189.1"/>
    <property type="molecule type" value="Genomic_DNA"/>
</dbReference>
<dbReference type="Pfam" id="PF01150">
    <property type="entry name" value="GDA1_CD39"/>
    <property type="match status" value="1"/>
</dbReference>
<dbReference type="Proteomes" id="UP000256601">
    <property type="component" value="Unassembled WGS sequence"/>
</dbReference>
<dbReference type="GO" id="GO:0046036">
    <property type="term" value="P:CTP metabolic process"/>
    <property type="evidence" value="ECO:0007669"/>
    <property type="project" value="TreeGrafter"/>
</dbReference>
<dbReference type="GO" id="GO:0005524">
    <property type="term" value="F:ATP binding"/>
    <property type="evidence" value="ECO:0007669"/>
    <property type="project" value="UniProtKB-KW"/>
</dbReference>
<protein>
    <submittedName>
        <fullName evidence="8">Nucleoside phosphatase family-domain-containing protein</fullName>
    </submittedName>
</protein>
<name>A0A371C1H6_YARLL</name>
<evidence type="ECO:0000256" key="4">
    <source>
        <dbReference type="PIRSR" id="PIRSR600407-2"/>
    </source>
</evidence>
<feature type="binding site" evidence="4">
    <location>
        <begin position="226"/>
        <end position="230"/>
    </location>
    <ligand>
        <name>ATP</name>
        <dbReference type="ChEBI" id="CHEBI:30616"/>
    </ligand>
</feature>
<gene>
    <name evidence="8" type="ORF">B0I71DRAFT_134693</name>
</gene>
<feature type="compositionally biased region" description="Low complexity" evidence="6">
    <location>
        <begin position="622"/>
        <end position="636"/>
    </location>
</feature>
<dbReference type="GO" id="GO:0045134">
    <property type="term" value="F:UDP phosphatase activity"/>
    <property type="evidence" value="ECO:0007669"/>
    <property type="project" value="TreeGrafter"/>
</dbReference>
<dbReference type="VEuPathDB" id="FungiDB:YALI1_C27665g"/>
<evidence type="ECO:0000256" key="6">
    <source>
        <dbReference type="SAM" id="MobiDB-lite"/>
    </source>
</evidence>
<feature type="transmembrane region" description="Helical" evidence="7">
    <location>
        <begin position="519"/>
        <end position="541"/>
    </location>
</feature>
<dbReference type="AlphaFoldDB" id="A0A371C1H6"/>
<keyword evidence="4" id="KW-0547">Nucleotide-binding</keyword>
<feature type="region of interest" description="Disordered" evidence="6">
    <location>
        <begin position="583"/>
        <end position="636"/>
    </location>
</feature>
<keyword evidence="7" id="KW-0812">Transmembrane</keyword>
<comment type="similarity">
    <text evidence="1 5">Belongs to the GDA1/CD39 NTPase family.</text>
</comment>
<evidence type="ECO:0000256" key="5">
    <source>
        <dbReference type="RuleBase" id="RU003833"/>
    </source>
</evidence>
<evidence type="ECO:0000313" key="8">
    <source>
        <dbReference type="EMBL" id="RDW24189.1"/>
    </source>
</evidence>
<dbReference type="PROSITE" id="PS01238">
    <property type="entry name" value="GDA1_CD39_NTPASE"/>
    <property type="match status" value="1"/>
</dbReference>
<evidence type="ECO:0000256" key="2">
    <source>
        <dbReference type="ARBA" id="ARBA00022801"/>
    </source>
</evidence>
<dbReference type="GO" id="GO:0017111">
    <property type="term" value="F:ribonucleoside triphosphate phosphatase activity"/>
    <property type="evidence" value="ECO:0007669"/>
    <property type="project" value="TreeGrafter"/>
</dbReference>